<protein>
    <recommendedName>
        <fullName evidence="3">Transposase</fullName>
    </recommendedName>
</protein>
<organism evidence="1 2">
    <name type="scientific">Streptomyces cirratus</name>
    <dbReference type="NCBI Taxonomy" id="68187"/>
    <lineage>
        <taxon>Bacteria</taxon>
        <taxon>Bacillati</taxon>
        <taxon>Actinomycetota</taxon>
        <taxon>Actinomycetes</taxon>
        <taxon>Kitasatosporales</taxon>
        <taxon>Streptomycetaceae</taxon>
        <taxon>Streptomyces</taxon>
    </lineage>
</organism>
<accession>A0ABQ3F2Q9</accession>
<evidence type="ECO:0000313" key="1">
    <source>
        <dbReference type="EMBL" id="GHB74079.1"/>
    </source>
</evidence>
<dbReference type="EMBL" id="BMVP01000012">
    <property type="protein sequence ID" value="GHB74079.1"/>
    <property type="molecule type" value="Genomic_DNA"/>
</dbReference>
<dbReference type="Proteomes" id="UP000642673">
    <property type="component" value="Unassembled WGS sequence"/>
</dbReference>
<evidence type="ECO:0008006" key="3">
    <source>
        <dbReference type="Google" id="ProtNLM"/>
    </source>
</evidence>
<comment type="caution">
    <text evidence="1">The sequence shown here is derived from an EMBL/GenBank/DDBJ whole genome shotgun (WGS) entry which is preliminary data.</text>
</comment>
<keyword evidence="2" id="KW-1185">Reference proteome</keyword>
<proteinExistence type="predicted"/>
<gene>
    <name evidence="1" type="ORF">GCM10010347_50490</name>
</gene>
<name>A0ABQ3F2Q9_9ACTN</name>
<sequence length="134" mass="15328">MCGAGYTKRSCTAWTTPVCSTSPERQVRALHADKASDIPHLRKWLWGKHIGVRIARKGVESSERSGRRRWVIERTMSWLTGYRRLNHRYERHRAAISERYAPPGRAQNRHAASLTRILDVCPCATRGSAHKPVL</sequence>
<reference evidence="2" key="1">
    <citation type="journal article" date="2019" name="Int. J. Syst. Evol. Microbiol.">
        <title>The Global Catalogue of Microorganisms (GCM) 10K type strain sequencing project: providing services to taxonomists for standard genome sequencing and annotation.</title>
        <authorList>
            <consortium name="The Broad Institute Genomics Platform"/>
            <consortium name="The Broad Institute Genome Sequencing Center for Infectious Disease"/>
            <person name="Wu L."/>
            <person name="Ma J."/>
        </authorList>
    </citation>
    <scope>NUCLEOTIDE SEQUENCE [LARGE SCALE GENOMIC DNA]</scope>
    <source>
        <strain evidence="2">JCM 4738</strain>
    </source>
</reference>
<evidence type="ECO:0000313" key="2">
    <source>
        <dbReference type="Proteomes" id="UP000642673"/>
    </source>
</evidence>